<proteinExistence type="inferred from homology"/>
<reference evidence="4" key="1">
    <citation type="submission" date="2020-10" db="EMBL/GenBank/DDBJ databases">
        <authorList>
            <person name="Gilroy R."/>
        </authorList>
    </citation>
    <scope>NUCLEOTIDE SEQUENCE</scope>
    <source>
        <strain evidence="4">ChiBcolR7-354</strain>
    </source>
</reference>
<dbReference type="AlphaFoldDB" id="A0A9D1CS23"/>
<evidence type="ECO:0000313" key="5">
    <source>
        <dbReference type="Proteomes" id="UP000824262"/>
    </source>
</evidence>
<evidence type="ECO:0000256" key="1">
    <source>
        <dbReference type="ARBA" id="ARBA00007362"/>
    </source>
</evidence>
<dbReference type="Pfam" id="PF00892">
    <property type="entry name" value="EamA"/>
    <property type="match status" value="2"/>
</dbReference>
<feature type="domain" description="EamA" evidence="3">
    <location>
        <begin position="150"/>
        <end position="283"/>
    </location>
</feature>
<dbReference type="InterPro" id="IPR000620">
    <property type="entry name" value="EamA_dom"/>
</dbReference>
<dbReference type="EMBL" id="DVGA01000022">
    <property type="protein sequence ID" value="HIQ77948.1"/>
    <property type="molecule type" value="Genomic_DNA"/>
</dbReference>
<reference evidence="4" key="2">
    <citation type="journal article" date="2021" name="PeerJ">
        <title>Extensive microbial diversity within the chicken gut microbiome revealed by metagenomics and culture.</title>
        <authorList>
            <person name="Gilroy R."/>
            <person name="Ravi A."/>
            <person name="Getino M."/>
            <person name="Pursley I."/>
            <person name="Horton D.L."/>
            <person name="Alikhan N.F."/>
            <person name="Baker D."/>
            <person name="Gharbi K."/>
            <person name="Hall N."/>
            <person name="Watson M."/>
            <person name="Adriaenssens E.M."/>
            <person name="Foster-Nyarko E."/>
            <person name="Jarju S."/>
            <person name="Secka A."/>
            <person name="Antonio M."/>
            <person name="Oren A."/>
            <person name="Chaudhuri R.R."/>
            <person name="La Ragione R."/>
            <person name="Hildebrand F."/>
            <person name="Pallen M.J."/>
        </authorList>
    </citation>
    <scope>NUCLEOTIDE SEQUENCE</scope>
    <source>
        <strain evidence="4">ChiBcolR7-354</strain>
    </source>
</reference>
<dbReference type="InterPro" id="IPR037185">
    <property type="entry name" value="EmrE-like"/>
</dbReference>
<comment type="caution">
    <text evidence="4">The sequence shown here is derived from an EMBL/GenBank/DDBJ whole genome shotgun (WGS) entry which is preliminary data.</text>
</comment>
<dbReference type="GO" id="GO:0016020">
    <property type="term" value="C:membrane"/>
    <property type="evidence" value="ECO:0007669"/>
    <property type="project" value="InterPro"/>
</dbReference>
<feature type="domain" description="EamA" evidence="3">
    <location>
        <begin position="6"/>
        <end position="139"/>
    </location>
</feature>
<feature type="transmembrane region" description="Helical" evidence="2">
    <location>
        <begin position="94"/>
        <end position="116"/>
    </location>
</feature>
<organism evidence="4 5">
    <name type="scientific">Candidatus Scatomorpha intestinavium</name>
    <dbReference type="NCBI Taxonomy" id="2840922"/>
    <lineage>
        <taxon>Bacteria</taxon>
        <taxon>Bacillati</taxon>
        <taxon>Bacillota</taxon>
        <taxon>Clostridia</taxon>
        <taxon>Eubacteriales</taxon>
        <taxon>Candidatus Scatomorpha</taxon>
    </lineage>
</organism>
<protein>
    <submittedName>
        <fullName evidence="4">EamA family transporter</fullName>
    </submittedName>
</protein>
<dbReference type="Proteomes" id="UP000824262">
    <property type="component" value="Unassembled WGS sequence"/>
</dbReference>
<keyword evidence="2" id="KW-0812">Transmembrane</keyword>
<evidence type="ECO:0000256" key="2">
    <source>
        <dbReference type="SAM" id="Phobius"/>
    </source>
</evidence>
<feature type="transmembrane region" description="Helical" evidence="2">
    <location>
        <begin position="123"/>
        <end position="141"/>
    </location>
</feature>
<sequence length="299" mass="31808">MRYPYMFAALTAGCLWGLIGVFSRLLGGFGFSPLQIVICRSGTAAVLFFLSIVIRDVRLLRFKLKDIWCFLGAGMLGMLFFSVCYFTAVELIGIPTAAILQYTSPAIIAILSMFVFHEKLTAWRILAVALSFSGCCVISLAGGSLSFSLLGLLCGLGAGVGYALQSIFASIAVRKGYTSLTVNFYISLFAAAGAMLLDRGQIAELPQLPAKAFLLVVAAGSIASFLPSWLYVKSLSAMEASRASVMASTEPIAATAFGVVFFNDPLRFPIIIGAVFILAAVAISAHPDLHPPLDKHPPA</sequence>
<feature type="transmembrane region" description="Helical" evidence="2">
    <location>
        <begin position="176"/>
        <end position="197"/>
    </location>
</feature>
<feature type="transmembrane region" description="Helical" evidence="2">
    <location>
        <begin position="33"/>
        <end position="55"/>
    </location>
</feature>
<gene>
    <name evidence="4" type="ORF">IAB77_01660</name>
</gene>
<evidence type="ECO:0000259" key="3">
    <source>
        <dbReference type="Pfam" id="PF00892"/>
    </source>
</evidence>
<accession>A0A9D1CS23</accession>
<feature type="transmembrane region" description="Helical" evidence="2">
    <location>
        <begin position="212"/>
        <end position="232"/>
    </location>
</feature>
<dbReference type="SUPFAM" id="SSF103481">
    <property type="entry name" value="Multidrug resistance efflux transporter EmrE"/>
    <property type="match status" value="2"/>
</dbReference>
<feature type="transmembrane region" description="Helical" evidence="2">
    <location>
        <begin position="268"/>
        <end position="285"/>
    </location>
</feature>
<feature type="transmembrane region" description="Helical" evidence="2">
    <location>
        <begin position="67"/>
        <end position="88"/>
    </location>
</feature>
<name>A0A9D1CS23_9FIRM</name>
<comment type="similarity">
    <text evidence="1">Belongs to the EamA transporter family.</text>
</comment>
<evidence type="ECO:0000313" key="4">
    <source>
        <dbReference type="EMBL" id="HIQ77948.1"/>
    </source>
</evidence>
<feature type="transmembrane region" description="Helical" evidence="2">
    <location>
        <begin position="147"/>
        <end position="164"/>
    </location>
</feature>
<keyword evidence="2" id="KW-1133">Transmembrane helix</keyword>
<dbReference type="Gene3D" id="1.10.3730.20">
    <property type="match status" value="2"/>
</dbReference>
<keyword evidence="2" id="KW-0472">Membrane</keyword>
<dbReference type="PANTHER" id="PTHR22911">
    <property type="entry name" value="ACYL-MALONYL CONDENSING ENZYME-RELATED"/>
    <property type="match status" value="1"/>
</dbReference>
<dbReference type="PANTHER" id="PTHR22911:SF79">
    <property type="entry name" value="MOBA-LIKE NTP TRANSFERASE DOMAIN-CONTAINING PROTEIN"/>
    <property type="match status" value="1"/>
</dbReference>